<dbReference type="AlphaFoldDB" id="A0A5D0MPB9"/>
<reference evidence="1 2" key="1">
    <citation type="submission" date="2019-08" db="EMBL/GenBank/DDBJ databases">
        <title>Genomic characterization of a novel candidate phylum (ARYD3) from a high temperature, high salinity tertiary oil reservoir in north central Oklahoma, USA.</title>
        <authorList>
            <person name="Youssef N.H."/>
            <person name="Yadav A."/>
            <person name="Elshahed M.S."/>
        </authorList>
    </citation>
    <scope>NUCLEOTIDE SEQUENCE [LARGE SCALE GENOMIC DNA]</scope>
    <source>
        <strain evidence="1">ARYD1</strain>
    </source>
</reference>
<protein>
    <submittedName>
        <fullName evidence="1">Epoxyqueuosine reductase</fullName>
    </submittedName>
</protein>
<organism evidence="1 2">
    <name type="scientific">Flexistipes sinusarabici</name>
    <dbReference type="NCBI Taxonomy" id="2352"/>
    <lineage>
        <taxon>Bacteria</taxon>
        <taxon>Pseudomonadati</taxon>
        <taxon>Deferribacterota</taxon>
        <taxon>Deferribacteres</taxon>
        <taxon>Deferribacterales</taxon>
        <taxon>Flexistipitaceae</taxon>
        <taxon>Flexistipes</taxon>
    </lineage>
</organism>
<dbReference type="RefSeq" id="WP_303701146.1">
    <property type="nucleotide sequence ID" value="NZ_VSIV01000162.1"/>
</dbReference>
<evidence type="ECO:0000313" key="2">
    <source>
        <dbReference type="Proteomes" id="UP000323337"/>
    </source>
</evidence>
<name>A0A5D0MPB9_FLESI</name>
<gene>
    <name evidence="1" type="ORF">FXF49_06765</name>
</gene>
<dbReference type="Proteomes" id="UP000323337">
    <property type="component" value="Unassembled WGS sequence"/>
</dbReference>
<comment type="caution">
    <text evidence="1">The sequence shown here is derived from an EMBL/GenBank/DDBJ whole genome shotgun (WGS) entry which is preliminary data.</text>
</comment>
<accession>A0A5D0MPB9</accession>
<dbReference type="EMBL" id="VSIV01000162">
    <property type="protein sequence ID" value="TYB33351.1"/>
    <property type="molecule type" value="Genomic_DNA"/>
</dbReference>
<proteinExistence type="predicted"/>
<dbReference type="PANTHER" id="PTHR42827">
    <property type="entry name" value="IRON-SULFUR CLUSTER-BINDING PROTEIN-RELATED"/>
    <property type="match status" value="1"/>
</dbReference>
<evidence type="ECO:0000313" key="1">
    <source>
        <dbReference type="EMBL" id="TYB33351.1"/>
    </source>
</evidence>
<dbReference type="PANTHER" id="PTHR42827:SF1">
    <property type="entry name" value="IRON-SULFUR CLUSTER-BINDING PROTEIN"/>
    <property type="match status" value="1"/>
</dbReference>
<sequence length="275" mass="31348">MNLNEKIITEIESLVENSSLNKNSKYGFSYFESPLVGFASINNPLFSDYKNIIGDFHYHPKEFFEPPPADGTVIVWVLSVNEEVRKSNAKEDRFPSLYWALQREYGERFNMLIRKHIQEYMKESGYNAVSPMLSYKWKRLDNTKVGLASTWSERHAAFAAGLGTFSLSDGFITRRGIAHRCGSVVTDAVLDVHESEYGDHRENCLFFNNIAECGECISRCPAGAITENGHDKSLCDRYTYNTIRRLRGDYYNVETTGCGLCQTAVPCEYSLPFKE</sequence>